<feature type="transmembrane region" description="Helical" evidence="1">
    <location>
        <begin position="20"/>
        <end position="39"/>
    </location>
</feature>
<keyword evidence="1" id="KW-1133">Transmembrane helix</keyword>
<dbReference type="RefSeq" id="WP_344566693.1">
    <property type="nucleotide sequence ID" value="NZ_BAAATG010000050.1"/>
</dbReference>
<evidence type="ECO:0000256" key="1">
    <source>
        <dbReference type="SAM" id="Phobius"/>
    </source>
</evidence>
<accession>A0ABW0DPN0</accession>
<organism evidence="2 3">
    <name type="scientific">Streptomyces atrovirens</name>
    <dbReference type="NCBI Taxonomy" id="285556"/>
    <lineage>
        <taxon>Bacteria</taxon>
        <taxon>Bacillati</taxon>
        <taxon>Actinomycetota</taxon>
        <taxon>Actinomycetes</taxon>
        <taxon>Kitasatosporales</taxon>
        <taxon>Streptomycetaceae</taxon>
        <taxon>Streptomyces</taxon>
    </lineage>
</organism>
<name>A0ABW0DPN0_9ACTN</name>
<keyword evidence="3" id="KW-1185">Reference proteome</keyword>
<dbReference type="EMBL" id="JBHSKN010000007">
    <property type="protein sequence ID" value="MFC5239730.1"/>
    <property type="molecule type" value="Genomic_DNA"/>
</dbReference>
<gene>
    <name evidence="2" type="ORF">ACFPWV_07450</name>
</gene>
<evidence type="ECO:0000313" key="3">
    <source>
        <dbReference type="Proteomes" id="UP001596035"/>
    </source>
</evidence>
<evidence type="ECO:0000313" key="2">
    <source>
        <dbReference type="EMBL" id="MFC5239730.1"/>
    </source>
</evidence>
<proteinExistence type="predicted"/>
<comment type="caution">
    <text evidence="2">The sequence shown here is derived from an EMBL/GenBank/DDBJ whole genome shotgun (WGS) entry which is preliminary data.</text>
</comment>
<reference evidence="3" key="1">
    <citation type="journal article" date="2019" name="Int. J. Syst. Evol. Microbiol.">
        <title>The Global Catalogue of Microorganisms (GCM) 10K type strain sequencing project: providing services to taxonomists for standard genome sequencing and annotation.</title>
        <authorList>
            <consortium name="The Broad Institute Genomics Platform"/>
            <consortium name="The Broad Institute Genome Sequencing Center for Infectious Disease"/>
            <person name="Wu L."/>
            <person name="Ma J."/>
        </authorList>
    </citation>
    <scope>NUCLEOTIDE SEQUENCE [LARGE SCALE GENOMIC DNA]</scope>
    <source>
        <strain evidence="3">CGMCC 4.7131</strain>
    </source>
</reference>
<dbReference type="Proteomes" id="UP001596035">
    <property type="component" value="Unassembled WGS sequence"/>
</dbReference>
<protein>
    <submittedName>
        <fullName evidence="2">Uncharacterized protein</fullName>
    </submittedName>
</protein>
<sequence>MLLLDSWASCHLGRHVQPFVWLVVAVIGTATASTVLWAVMRKLTGRRGLLAPLALTVFATVILLGLVLATWYQSPGHPDSLC</sequence>
<keyword evidence="1" id="KW-0472">Membrane</keyword>
<keyword evidence="1" id="KW-0812">Transmembrane</keyword>
<feature type="transmembrane region" description="Helical" evidence="1">
    <location>
        <begin position="51"/>
        <end position="72"/>
    </location>
</feature>